<evidence type="ECO:0000313" key="4">
    <source>
        <dbReference type="Proteomes" id="UP000317267"/>
    </source>
</evidence>
<dbReference type="EMBL" id="FNKM01000002">
    <property type="protein sequence ID" value="SDR19613.1"/>
    <property type="molecule type" value="Genomic_DNA"/>
</dbReference>
<name>A0A1H1H2N1_9PSED</name>
<comment type="caution">
    <text evidence="2">The sequence shown here is derived from an EMBL/GenBank/DDBJ whole genome shotgun (WGS) entry which is preliminary data.</text>
</comment>
<dbReference type="OrthoDB" id="7022021at2"/>
<dbReference type="AlphaFoldDB" id="A0A1H1H2N1"/>
<reference evidence="1 3" key="1">
    <citation type="submission" date="2016-10" db="EMBL/GenBank/DDBJ databases">
        <authorList>
            <person name="Varghese N."/>
            <person name="Submissions S."/>
        </authorList>
    </citation>
    <scope>NUCLEOTIDE SEQUENCE [LARGE SCALE GENOMIC DNA]</scope>
    <source>
        <strain evidence="1 3">BS2976</strain>
    </source>
</reference>
<keyword evidence="3" id="KW-1185">Reference proteome</keyword>
<evidence type="ECO:0000313" key="3">
    <source>
        <dbReference type="Proteomes" id="UP000198740"/>
    </source>
</evidence>
<protein>
    <submittedName>
        <fullName evidence="2">Uncharacterized protein</fullName>
    </submittedName>
</protein>
<evidence type="ECO:0000313" key="1">
    <source>
        <dbReference type="EMBL" id="SDR19613.1"/>
    </source>
</evidence>
<accession>A0A1H1H2N1</accession>
<dbReference type="EMBL" id="VFES01000005">
    <property type="protein sequence ID" value="TWR67281.1"/>
    <property type="molecule type" value="Genomic_DNA"/>
</dbReference>
<proteinExistence type="predicted"/>
<gene>
    <name evidence="2" type="ORF">FIV39_11360</name>
    <name evidence="1" type="ORF">SAMN04490186_3924</name>
</gene>
<dbReference type="Proteomes" id="UP000317267">
    <property type="component" value="Unassembled WGS sequence"/>
</dbReference>
<sequence>MPTSYADSAQARESDRRWDLPNFGRSVHVDLFHEYTAGDLAERDARRLRERASLKLRIGLTMARMELICPPIEVKHGS</sequence>
<evidence type="ECO:0000313" key="2">
    <source>
        <dbReference type="EMBL" id="TWR67281.1"/>
    </source>
</evidence>
<reference evidence="2 4" key="2">
    <citation type="submission" date="2019-06" db="EMBL/GenBank/DDBJ databases">
        <title>Pseudomonas bimorpha sp. nov. isolated from bovine raw milk and skim milk concentrate.</title>
        <authorList>
            <person name="Hofmann K."/>
            <person name="Huptas C."/>
            <person name="Doll E."/>
            <person name="Scherer S."/>
            <person name="Wenning M."/>
        </authorList>
    </citation>
    <scope>NUCLEOTIDE SEQUENCE [LARGE SCALE GENOMIC DNA]</scope>
    <source>
        <strain evidence="2 4">DSM 17515</strain>
    </source>
</reference>
<dbReference type="Proteomes" id="UP000198740">
    <property type="component" value="Unassembled WGS sequence"/>
</dbReference>
<dbReference type="RefSeq" id="WP_090403830.1">
    <property type="nucleotide sequence ID" value="NZ_FNKM01000002.1"/>
</dbReference>
<organism evidence="2 4">
    <name type="scientific">Pseudomonas grimontii</name>
    <dbReference type="NCBI Taxonomy" id="129847"/>
    <lineage>
        <taxon>Bacteria</taxon>
        <taxon>Pseudomonadati</taxon>
        <taxon>Pseudomonadota</taxon>
        <taxon>Gammaproteobacteria</taxon>
        <taxon>Pseudomonadales</taxon>
        <taxon>Pseudomonadaceae</taxon>
        <taxon>Pseudomonas</taxon>
    </lineage>
</organism>